<feature type="region of interest" description="Disordered" evidence="1">
    <location>
        <begin position="1"/>
        <end position="21"/>
    </location>
</feature>
<dbReference type="Proteomes" id="UP000266568">
    <property type="component" value="Unassembled WGS sequence"/>
</dbReference>
<evidence type="ECO:0000256" key="1">
    <source>
        <dbReference type="SAM" id="MobiDB-lite"/>
    </source>
</evidence>
<reference evidence="2 3" key="1">
    <citation type="submission" date="2018-08" db="EMBL/GenBank/DDBJ databases">
        <title>Genomic Encyclopedia of Type Strains, Phase IV (KMG-IV): sequencing the most valuable type-strain genomes for metagenomic binning, comparative biology and taxonomic classification.</title>
        <authorList>
            <person name="Goeker M."/>
        </authorList>
    </citation>
    <scope>NUCLEOTIDE SEQUENCE [LARGE SCALE GENOMIC DNA]</scope>
    <source>
        <strain evidence="2 3">DSM 25527</strain>
    </source>
</reference>
<accession>A0A397NN28</accession>
<comment type="caution">
    <text evidence="2">The sequence shown here is derived from an EMBL/GenBank/DDBJ whole genome shotgun (WGS) entry which is preliminary data.</text>
</comment>
<gene>
    <name evidence="2" type="ORF">DFR49_3686</name>
</gene>
<dbReference type="AlphaFoldDB" id="A0A397NN28"/>
<protein>
    <submittedName>
        <fullName evidence="2">Uncharacterized protein</fullName>
    </submittedName>
</protein>
<dbReference type="EMBL" id="QXDC01000004">
    <property type="protein sequence ID" value="RIA37798.1"/>
    <property type="molecule type" value="Genomic_DNA"/>
</dbReference>
<name>A0A397NN28_9SPHN</name>
<sequence>MVNGGVAVATNPPDLRFQRGNPRVEFGDRQRIEILTRQHRQRVVAPEGKILLGIHAAKR</sequence>
<keyword evidence="3" id="KW-1185">Reference proteome</keyword>
<evidence type="ECO:0000313" key="2">
    <source>
        <dbReference type="EMBL" id="RIA37798.1"/>
    </source>
</evidence>
<evidence type="ECO:0000313" key="3">
    <source>
        <dbReference type="Proteomes" id="UP000266568"/>
    </source>
</evidence>
<organism evidence="2 3">
    <name type="scientific">Hephaestia caeni</name>
    <dbReference type="NCBI Taxonomy" id="645617"/>
    <lineage>
        <taxon>Bacteria</taxon>
        <taxon>Pseudomonadati</taxon>
        <taxon>Pseudomonadota</taxon>
        <taxon>Alphaproteobacteria</taxon>
        <taxon>Sphingomonadales</taxon>
        <taxon>Sphingomonadaceae</taxon>
        <taxon>Hephaestia</taxon>
    </lineage>
</organism>
<proteinExistence type="predicted"/>